<comment type="caution">
    <text evidence="6">The sequence shown here is derived from an EMBL/GenBank/DDBJ whole genome shotgun (WGS) entry which is preliminary data.</text>
</comment>
<evidence type="ECO:0000256" key="1">
    <source>
        <dbReference type="ARBA" id="ARBA00022723"/>
    </source>
</evidence>
<evidence type="ECO:0000256" key="4">
    <source>
        <dbReference type="PROSITE-ProRule" id="PRU00134"/>
    </source>
</evidence>
<evidence type="ECO:0000259" key="5">
    <source>
        <dbReference type="PROSITE" id="PS50865"/>
    </source>
</evidence>
<dbReference type="EMBL" id="JAGMUV010000036">
    <property type="protein sequence ID" value="KAH7113020.1"/>
    <property type="molecule type" value="Genomic_DNA"/>
</dbReference>
<accession>A0A9P9CX69</accession>
<dbReference type="PROSITE" id="PS50865">
    <property type="entry name" value="ZF_MYND_2"/>
    <property type="match status" value="1"/>
</dbReference>
<dbReference type="AlphaFoldDB" id="A0A9P9CX69"/>
<evidence type="ECO:0000313" key="9">
    <source>
        <dbReference type="EMBL" id="KAH7113020.1"/>
    </source>
</evidence>
<dbReference type="OrthoDB" id="4988134at2759"/>
<dbReference type="Proteomes" id="UP000738349">
    <property type="component" value="Unassembled WGS sequence"/>
</dbReference>
<evidence type="ECO:0000313" key="6">
    <source>
        <dbReference type="EMBL" id="KAH7108718.1"/>
    </source>
</evidence>
<reference evidence="6" key="1">
    <citation type="journal article" date="2021" name="Nat. Commun.">
        <title>Genetic determinants of endophytism in the Arabidopsis root mycobiome.</title>
        <authorList>
            <person name="Mesny F."/>
            <person name="Miyauchi S."/>
            <person name="Thiergart T."/>
            <person name="Pickel B."/>
            <person name="Atanasova L."/>
            <person name="Karlsson M."/>
            <person name="Huettel B."/>
            <person name="Barry K.W."/>
            <person name="Haridas S."/>
            <person name="Chen C."/>
            <person name="Bauer D."/>
            <person name="Andreopoulos W."/>
            <person name="Pangilinan J."/>
            <person name="LaButti K."/>
            <person name="Riley R."/>
            <person name="Lipzen A."/>
            <person name="Clum A."/>
            <person name="Drula E."/>
            <person name="Henrissat B."/>
            <person name="Kohler A."/>
            <person name="Grigoriev I.V."/>
            <person name="Martin F.M."/>
            <person name="Hacquard S."/>
        </authorList>
    </citation>
    <scope>NUCLEOTIDE SEQUENCE</scope>
    <source>
        <strain evidence="6">MPI-CAGE-AT-0147</strain>
    </source>
</reference>
<dbReference type="EMBL" id="JAGMUV010000037">
    <property type="protein sequence ID" value="KAH7112633.1"/>
    <property type="molecule type" value="Genomic_DNA"/>
</dbReference>
<dbReference type="Gene3D" id="6.10.140.2220">
    <property type="match status" value="1"/>
</dbReference>
<name>A0A9P9CX69_9HYPO</name>
<dbReference type="SUPFAM" id="SSF144232">
    <property type="entry name" value="HIT/MYND zinc finger-like"/>
    <property type="match status" value="1"/>
</dbReference>
<sequence length="181" mass="19875">MSTCPVRFQFSCDNIPEGLNFTHEISKSLVRPLSYARQDDSYAYRFQRAVLPFLKEHEPACRAASNPFCGICGSPIATVLQTPMSFLHKEGDPYVGVLVSGVCGKGECESQTRQAIQEEMFEVGAGAEAQVEAIVCAVCGKIEGIRKCGRCKAVAYCGKDHQKADWKTHRGTCVSRDEESN</sequence>
<dbReference type="EMBL" id="JAGMUV010000052">
    <property type="protein sequence ID" value="KAH7109371.1"/>
    <property type="molecule type" value="Genomic_DNA"/>
</dbReference>
<evidence type="ECO:0000256" key="3">
    <source>
        <dbReference type="ARBA" id="ARBA00022833"/>
    </source>
</evidence>
<dbReference type="EMBL" id="JAGMUV010000062">
    <property type="protein sequence ID" value="KAH7108718.1"/>
    <property type="molecule type" value="Genomic_DNA"/>
</dbReference>
<dbReference type="InterPro" id="IPR002893">
    <property type="entry name" value="Znf_MYND"/>
</dbReference>
<dbReference type="PROSITE" id="PS01360">
    <property type="entry name" value="ZF_MYND_1"/>
    <property type="match status" value="1"/>
</dbReference>
<keyword evidence="10" id="KW-1185">Reference proteome</keyword>
<dbReference type="GO" id="GO:0008270">
    <property type="term" value="F:zinc ion binding"/>
    <property type="evidence" value="ECO:0007669"/>
    <property type="project" value="UniProtKB-KW"/>
</dbReference>
<dbReference type="Pfam" id="PF01753">
    <property type="entry name" value="zf-MYND"/>
    <property type="match status" value="1"/>
</dbReference>
<protein>
    <recommendedName>
        <fullName evidence="5">MYND-type domain-containing protein</fullName>
    </recommendedName>
</protein>
<feature type="domain" description="MYND-type" evidence="5">
    <location>
        <begin position="136"/>
        <end position="173"/>
    </location>
</feature>
<organism evidence="6 10">
    <name type="scientific">Dactylonectria macrodidyma</name>
    <dbReference type="NCBI Taxonomy" id="307937"/>
    <lineage>
        <taxon>Eukaryota</taxon>
        <taxon>Fungi</taxon>
        <taxon>Dikarya</taxon>
        <taxon>Ascomycota</taxon>
        <taxon>Pezizomycotina</taxon>
        <taxon>Sordariomycetes</taxon>
        <taxon>Hypocreomycetidae</taxon>
        <taxon>Hypocreales</taxon>
        <taxon>Nectriaceae</taxon>
        <taxon>Dactylonectria</taxon>
    </lineage>
</organism>
<evidence type="ECO:0000313" key="10">
    <source>
        <dbReference type="Proteomes" id="UP000738349"/>
    </source>
</evidence>
<gene>
    <name evidence="8" type="ORF">EDB81DRAFT_670674</name>
    <name evidence="6" type="ORF">EDB81DRAFT_673318</name>
    <name evidence="9" type="ORF">EDB81DRAFT_826143</name>
    <name evidence="7" type="ORF">EDB81DRAFT_834036</name>
</gene>
<evidence type="ECO:0000313" key="7">
    <source>
        <dbReference type="EMBL" id="KAH7109371.1"/>
    </source>
</evidence>
<evidence type="ECO:0000256" key="2">
    <source>
        <dbReference type="ARBA" id="ARBA00022771"/>
    </source>
</evidence>
<evidence type="ECO:0000313" key="8">
    <source>
        <dbReference type="EMBL" id="KAH7112633.1"/>
    </source>
</evidence>
<proteinExistence type="predicted"/>
<keyword evidence="2 4" id="KW-0863">Zinc-finger</keyword>
<keyword evidence="3" id="KW-0862">Zinc</keyword>
<keyword evidence="1" id="KW-0479">Metal-binding</keyword>